<evidence type="ECO:0000313" key="2">
    <source>
        <dbReference type="Proteomes" id="UP000321424"/>
    </source>
</evidence>
<name>A0A511M995_9NOCA</name>
<proteinExistence type="predicted"/>
<keyword evidence="2" id="KW-1185">Reference proteome</keyword>
<reference evidence="1 2" key="1">
    <citation type="submission" date="2019-07" db="EMBL/GenBank/DDBJ databases">
        <title>Whole genome shotgun sequence of Nocardia ninae NBRC 108245.</title>
        <authorList>
            <person name="Hosoyama A."/>
            <person name="Uohara A."/>
            <person name="Ohji S."/>
            <person name="Ichikawa N."/>
        </authorList>
    </citation>
    <scope>NUCLEOTIDE SEQUENCE [LARGE SCALE GENOMIC DNA]</scope>
    <source>
        <strain evidence="1 2">NBRC 108245</strain>
    </source>
</reference>
<dbReference type="EMBL" id="BJXA01000007">
    <property type="protein sequence ID" value="GEM37091.1"/>
    <property type="molecule type" value="Genomic_DNA"/>
</dbReference>
<comment type="caution">
    <text evidence="1">The sequence shown here is derived from an EMBL/GenBank/DDBJ whole genome shotgun (WGS) entry which is preliminary data.</text>
</comment>
<organism evidence="1 2">
    <name type="scientific">Nocardia ninae NBRC 108245</name>
    <dbReference type="NCBI Taxonomy" id="1210091"/>
    <lineage>
        <taxon>Bacteria</taxon>
        <taxon>Bacillati</taxon>
        <taxon>Actinomycetota</taxon>
        <taxon>Actinomycetes</taxon>
        <taxon>Mycobacteriales</taxon>
        <taxon>Nocardiaceae</taxon>
        <taxon>Nocardia</taxon>
    </lineage>
</organism>
<dbReference type="AlphaFoldDB" id="A0A511M995"/>
<accession>A0A511M995</accession>
<sequence>MNIICCRSAKTEDSTVARKGMELHDRLADLLDRLSDRRPAHQQKWDRELLMGGEWGLLTEGLVAGLVKGRIPITPEEYAAICEVLSIFNLPVRHGKYVNNRDEAIAGLVVREALPVGPPFAIIAGGLPGFEAFSTVSDETLRELESIEYERPSFPARSFDWLLLPWASGVLDMEINATRSLDAWNARKIGDLTYLLGIRDAIESLLPELSDGIRPAVDSWLAEYDRLYTSFTVDNTDRWVAWKGRRVKDGLNWWWYRIPPSGPVAEEHRAYIAGFEEWQRKRATETAAKEGD</sequence>
<protein>
    <submittedName>
        <fullName evidence="1">Uncharacterized protein</fullName>
    </submittedName>
</protein>
<gene>
    <name evidence="1" type="ORF">NN4_16100</name>
</gene>
<dbReference type="Proteomes" id="UP000321424">
    <property type="component" value="Unassembled WGS sequence"/>
</dbReference>
<evidence type="ECO:0000313" key="1">
    <source>
        <dbReference type="EMBL" id="GEM37091.1"/>
    </source>
</evidence>